<evidence type="ECO:0000313" key="2">
    <source>
        <dbReference type="EMBL" id="CAB0002165.1"/>
    </source>
</evidence>
<keyword evidence="3" id="KW-1185">Reference proteome</keyword>
<feature type="compositionally biased region" description="Basic and acidic residues" evidence="1">
    <location>
        <begin position="1"/>
        <end position="10"/>
    </location>
</feature>
<evidence type="ECO:0000313" key="3">
    <source>
        <dbReference type="Proteomes" id="UP000479000"/>
    </source>
</evidence>
<reference evidence="2 3" key="1">
    <citation type="submission" date="2020-02" db="EMBL/GenBank/DDBJ databases">
        <authorList>
            <person name="Ferguson B K."/>
        </authorList>
    </citation>
    <scope>NUCLEOTIDE SEQUENCE [LARGE SCALE GENOMIC DNA]</scope>
</reference>
<feature type="compositionally biased region" description="Low complexity" evidence="1">
    <location>
        <begin position="32"/>
        <end position="47"/>
    </location>
</feature>
<proteinExistence type="predicted"/>
<organism evidence="2 3">
    <name type="scientific">Nesidiocoris tenuis</name>
    <dbReference type="NCBI Taxonomy" id="355587"/>
    <lineage>
        <taxon>Eukaryota</taxon>
        <taxon>Metazoa</taxon>
        <taxon>Ecdysozoa</taxon>
        <taxon>Arthropoda</taxon>
        <taxon>Hexapoda</taxon>
        <taxon>Insecta</taxon>
        <taxon>Pterygota</taxon>
        <taxon>Neoptera</taxon>
        <taxon>Paraneoptera</taxon>
        <taxon>Hemiptera</taxon>
        <taxon>Heteroptera</taxon>
        <taxon>Panheteroptera</taxon>
        <taxon>Cimicomorpha</taxon>
        <taxon>Miridae</taxon>
        <taxon>Dicyphina</taxon>
        <taxon>Nesidiocoris</taxon>
    </lineage>
</organism>
<feature type="region of interest" description="Disordered" evidence="1">
    <location>
        <begin position="1"/>
        <end position="47"/>
    </location>
</feature>
<dbReference type="Proteomes" id="UP000479000">
    <property type="component" value="Unassembled WGS sequence"/>
</dbReference>
<dbReference type="AlphaFoldDB" id="A0A6H5GHJ4"/>
<accession>A0A6H5GHJ4</accession>
<sequence>MEDSLNDRADPPLPPPVDTACRSRKPWREVHSPASRSAISSQSEQRATLCPWVFGSPS</sequence>
<name>A0A6H5GHJ4_9HEMI</name>
<dbReference type="EMBL" id="CADCXU010011955">
    <property type="protein sequence ID" value="CAB0002165.1"/>
    <property type="molecule type" value="Genomic_DNA"/>
</dbReference>
<evidence type="ECO:0000256" key="1">
    <source>
        <dbReference type="SAM" id="MobiDB-lite"/>
    </source>
</evidence>
<protein>
    <submittedName>
        <fullName evidence="2">Uncharacterized protein</fullName>
    </submittedName>
</protein>
<gene>
    <name evidence="2" type="ORF">NTEN_LOCUS7952</name>
</gene>
<feature type="non-terminal residue" evidence="2">
    <location>
        <position position="58"/>
    </location>
</feature>